<dbReference type="PANTHER" id="PTHR43161:SF9">
    <property type="entry name" value="SORBITOL DEHYDROGENASE"/>
    <property type="match status" value="1"/>
</dbReference>
<protein>
    <recommendedName>
        <fullName evidence="13">Transcription factor domain-containing protein</fullName>
    </recommendedName>
</protein>
<keyword evidence="6" id="KW-0539">Nucleus</keyword>
<evidence type="ECO:0008006" key="13">
    <source>
        <dbReference type="Google" id="ProtNLM"/>
    </source>
</evidence>
<dbReference type="PANTHER" id="PTHR43161">
    <property type="entry name" value="SORBITOL DEHYDROGENASE"/>
    <property type="match status" value="1"/>
</dbReference>
<keyword evidence="5" id="KW-0560">Oxidoreductase</keyword>
<keyword evidence="12" id="KW-1185">Reference proteome</keyword>
<dbReference type="SUPFAM" id="SSF51735">
    <property type="entry name" value="NAD(P)-binding Rossmann-fold domains"/>
    <property type="match status" value="1"/>
</dbReference>
<dbReference type="SMART" id="SM00829">
    <property type="entry name" value="PKS_ER"/>
    <property type="match status" value="1"/>
</dbReference>
<evidence type="ECO:0000256" key="6">
    <source>
        <dbReference type="ARBA" id="ARBA00023242"/>
    </source>
</evidence>
<evidence type="ECO:0000256" key="2">
    <source>
        <dbReference type="ARBA" id="ARBA00008072"/>
    </source>
</evidence>
<feature type="compositionally biased region" description="Polar residues" evidence="8">
    <location>
        <begin position="1123"/>
        <end position="1132"/>
    </location>
</feature>
<dbReference type="InterPro" id="IPR013149">
    <property type="entry name" value="ADH-like_C"/>
</dbReference>
<dbReference type="Gene3D" id="4.10.240.10">
    <property type="entry name" value="Zn(2)-C6 fungal-type DNA-binding domain"/>
    <property type="match status" value="1"/>
</dbReference>
<dbReference type="GO" id="GO:0000981">
    <property type="term" value="F:DNA-binding transcription factor activity, RNA polymerase II-specific"/>
    <property type="evidence" value="ECO:0007669"/>
    <property type="project" value="InterPro"/>
</dbReference>
<evidence type="ECO:0000259" key="10">
    <source>
        <dbReference type="SMART" id="SM00906"/>
    </source>
</evidence>
<dbReference type="Proteomes" id="UP000219338">
    <property type="component" value="Unassembled WGS sequence"/>
</dbReference>
<dbReference type="InterPro" id="IPR045306">
    <property type="entry name" value="SDH-like"/>
</dbReference>
<feature type="compositionally biased region" description="Polar residues" evidence="8">
    <location>
        <begin position="469"/>
        <end position="487"/>
    </location>
</feature>
<feature type="compositionally biased region" description="Low complexity" evidence="8">
    <location>
        <begin position="1075"/>
        <end position="1086"/>
    </location>
</feature>
<dbReference type="Pfam" id="PF04082">
    <property type="entry name" value="Fungal_trans"/>
    <property type="match status" value="1"/>
</dbReference>
<dbReference type="InterPro" id="IPR002328">
    <property type="entry name" value="ADH_Zn_CS"/>
</dbReference>
<sequence length="1250" mass="136566">MASETPNKACMLLKANTVEIRDAPIAEVGKDDVLIRVEATGICGSDLHNYSHGGVGKDLIKEPLILGHESAGVVVEVGSAVTDVAVGDRVAIEPTMFCRKCHNCKTGKTNVCRNFRQASLSPTQGTLCQYYVCDADFAVKIPASISWEQAGCIQPLAVAIQLAKRAKFGAGQTVAVFGCGPLGCLVMATARAYGVSKILAFDISQKRVDFAKKLWADYAVLSPKIAQGQDYSEWAEGFKASALKEAGVDSWGVDISVEASGAEACMLAGMTFVHSGGTYVQAGLGRAINSFPTFQIVAKELDVIGSVRYTAGCFKTAIDLMESGKIDLEPMITAVFPLSRSKEALEAVRKGDDLKVIIMNQQVKCNGQEPCAYCVSSGKICSFKDINDNAAVARQQANTVDSRLAKVEESLEKLLPITKAFEAWMRQNSQQFPFSFPNSDPGPSQPSQNSHKSSPEPSHPRVPYRPSAAIQQLSRYPSSGSVLSPTAASEIMDEEENEGPEQWSDRFSHLTKDSYGNLRYTGGTSTFMLVEALTTLQDSTSDASPDSQISNKSTDITLPFFDPSGRFKVQEALPRPEDIVYPSPERGDELVSLYFTRIHHTFPILHQHVFLERYTKTMAAKSSGKPSKDCAFLASLFAVFACGACISKKEKSTDPQYQRFGGMEYYERAQLLFWTSAGLSQIELVQCVAILAICNANWNTLAQSWINAGQAVRRAQDLGLHRSSRRSSLPPFEKEMRRRVWWCVYGIDRVLSIALGRPSGAHDDDCNVEMPAELDDAQLLASVEGATITKTGESFMTGFVALLEIYIIAGKVMRFVHSLQINDPLSEQTRKTVAAIDAELEHWLNRLPPTIRYAATNRQNPKMLTLCLITFFVYYSAVIDLHRPFIPDGTSLSPDLTSLGQCMSAARSCIRIGEITQEASMLPTSHHLAFAVQFITLSGITLLRCVYYLNHQELVSAIIDDADKCVKILEKMQEIWPASKRCGEIVSDLLVMVKTRLYGGSSAIEDLQAAQQHAQSQTSKNQERPEPLSSTASASRGKRKRSDAEVASPQRNRVNGNAWENGMASSSHVSEGHQNLNNNSHHSSSLGMMDPNLAEGRSHQRLSNLRTSMEPVVEPNGPYPGQHSYSPSQHNPVSGHPRIPQSPTHQMGPPPPPHAYPPTNPAPPQLSLDINAIYAGQQIDGLPFSNDFIGDDLLALVGNVIKPSAQPSAQMFEENAQVLWQAFHGQQQDWPFIGGSSSGFYSGVPSKDNT</sequence>
<evidence type="ECO:0000259" key="9">
    <source>
        <dbReference type="SMART" id="SM00829"/>
    </source>
</evidence>
<dbReference type="GO" id="GO:0003677">
    <property type="term" value="F:DNA binding"/>
    <property type="evidence" value="ECO:0007669"/>
    <property type="project" value="InterPro"/>
</dbReference>
<evidence type="ECO:0000256" key="7">
    <source>
        <dbReference type="RuleBase" id="RU361277"/>
    </source>
</evidence>
<dbReference type="GO" id="GO:0003939">
    <property type="term" value="F:L-iditol 2-dehydrogenase (NAD+) activity"/>
    <property type="evidence" value="ECO:0007669"/>
    <property type="project" value="TreeGrafter"/>
</dbReference>
<keyword evidence="3 7" id="KW-0479">Metal-binding</keyword>
<dbReference type="Gene3D" id="3.90.180.10">
    <property type="entry name" value="Medium-chain alcohol dehydrogenases, catalytic domain"/>
    <property type="match status" value="1"/>
</dbReference>
<evidence type="ECO:0000256" key="1">
    <source>
        <dbReference type="ARBA" id="ARBA00001947"/>
    </source>
</evidence>
<feature type="compositionally biased region" description="Polar residues" evidence="8">
    <location>
        <begin position="432"/>
        <end position="456"/>
    </location>
</feature>
<dbReference type="InterPro" id="IPR036864">
    <property type="entry name" value="Zn2-C6_fun-type_DNA-bd_sf"/>
</dbReference>
<reference evidence="12" key="1">
    <citation type="journal article" date="2017" name="Nat. Ecol. Evol.">
        <title>Genome expansion and lineage-specific genetic innovations in the forest pathogenic fungi Armillaria.</title>
        <authorList>
            <person name="Sipos G."/>
            <person name="Prasanna A.N."/>
            <person name="Walter M.C."/>
            <person name="O'Connor E."/>
            <person name="Balint B."/>
            <person name="Krizsan K."/>
            <person name="Kiss B."/>
            <person name="Hess J."/>
            <person name="Varga T."/>
            <person name="Slot J."/>
            <person name="Riley R."/>
            <person name="Boka B."/>
            <person name="Rigling D."/>
            <person name="Barry K."/>
            <person name="Lee J."/>
            <person name="Mihaltcheva S."/>
            <person name="LaButti K."/>
            <person name="Lipzen A."/>
            <person name="Waldron R."/>
            <person name="Moloney N.M."/>
            <person name="Sperisen C."/>
            <person name="Kredics L."/>
            <person name="Vagvoelgyi C."/>
            <person name="Patrignani A."/>
            <person name="Fitzpatrick D."/>
            <person name="Nagy I."/>
            <person name="Doyle S."/>
            <person name="Anderson J.B."/>
            <person name="Grigoriev I.V."/>
            <person name="Gueldener U."/>
            <person name="Muensterkoetter M."/>
            <person name="Nagy L.G."/>
        </authorList>
    </citation>
    <scope>NUCLEOTIDE SEQUENCE [LARGE SCALE GENOMIC DNA]</scope>
    <source>
        <strain evidence="12">C18/9</strain>
    </source>
</reference>
<evidence type="ECO:0000256" key="8">
    <source>
        <dbReference type="SAM" id="MobiDB-lite"/>
    </source>
</evidence>
<evidence type="ECO:0000256" key="4">
    <source>
        <dbReference type="ARBA" id="ARBA00022833"/>
    </source>
</evidence>
<evidence type="ECO:0000256" key="5">
    <source>
        <dbReference type="ARBA" id="ARBA00023002"/>
    </source>
</evidence>
<comment type="similarity">
    <text evidence="2 7">Belongs to the zinc-containing alcohol dehydrogenase family.</text>
</comment>
<dbReference type="CDD" id="cd12148">
    <property type="entry name" value="fungal_TF_MHR"/>
    <property type="match status" value="1"/>
</dbReference>
<feature type="domain" description="Xylanolytic transcriptional activator regulatory" evidence="10">
    <location>
        <begin position="704"/>
        <end position="777"/>
    </location>
</feature>
<feature type="compositionally biased region" description="Pro residues" evidence="8">
    <location>
        <begin position="1148"/>
        <end position="1164"/>
    </location>
</feature>
<dbReference type="InterPro" id="IPR011032">
    <property type="entry name" value="GroES-like_sf"/>
</dbReference>
<dbReference type="GO" id="GO:0008270">
    <property type="term" value="F:zinc ion binding"/>
    <property type="evidence" value="ECO:0007669"/>
    <property type="project" value="InterPro"/>
</dbReference>
<dbReference type="InterPro" id="IPR007219">
    <property type="entry name" value="XnlR_reg_dom"/>
</dbReference>
<accession>A0A284QYL6</accession>
<dbReference type="GO" id="GO:0006062">
    <property type="term" value="P:sorbitol catabolic process"/>
    <property type="evidence" value="ECO:0007669"/>
    <property type="project" value="TreeGrafter"/>
</dbReference>
<feature type="region of interest" description="Disordered" evidence="8">
    <location>
        <begin position="1008"/>
        <end position="1164"/>
    </location>
</feature>
<keyword evidence="4 7" id="KW-0862">Zinc</keyword>
<dbReference type="OrthoDB" id="434771at2759"/>
<evidence type="ECO:0000313" key="12">
    <source>
        <dbReference type="Proteomes" id="UP000219338"/>
    </source>
</evidence>
<evidence type="ECO:0000256" key="3">
    <source>
        <dbReference type="ARBA" id="ARBA00022723"/>
    </source>
</evidence>
<comment type="cofactor">
    <cofactor evidence="1 7">
        <name>Zn(2+)</name>
        <dbReference type="ChEBI" id="CHEBI:29105"/>
    </cofactor>
</comment>
<dbReference type="Gene3D" id="3.40.50.720">
    <property type="entry name" value="NAD(P)-binding Rossmann-like Domain"/>
    <property type="match status" value="1"/>
</dbReference>
<dbReference type="InterPro" id="IPR020843">
    <property type="entry name" value="ER"/>
</dbReference>
<feature type="domain" description="Enoyl reductase (ER)" evidence="9">
    <location>
        <begin position="14"/>
        <end position="358"/>
    </location>
</feature>
<dbReference type="InterPro" id="IPR036291">
    <property type="entry name" value="NAD(P)-bd_dom_sf"/>
</dbReference>
<dbReference type="SMART" id="SM00906">
    <property type="entry name" value="Fungal_trans"/>
    <property type="match status" value="1"/>
</dbReference>
<dbReference type="STRING" id="47428.A0A284QYL6"/>
<organism evidence="11 12">
    <name type="scientific">Armillaria ostoyae</name>
    <name type="common">Armillaria root rot fungus</name>
    <dbReference type="NCBI Taxonomy" id="47428"/>
    <lineage>
        <taxon>Eukaryota</taxon>
        <taxon>Fungi</taxon>
        <taxon>Dikarya</taxon>
        <taxon>Basidiomycota</taxon>
        <taxon>Agaricomycotina</taxon>
        <taxon>Agaricomycetes</taxon>
        <taxon>Agaricomycetidae</taxon>
        <taxon>Agaricales</taxon>
        <taxon>Marasmiineae</taxon>
        <taxon>Physalacriaceae</taxon>
        <taxon>Armillaria</taxon>
    </lineage>
</organism>
<feature type="region of interest" description="Disordered" evidence="8">
    <location>
        <begin position="432"/>
        <end position="504"/>
    </location>
</feature>
<proteinExistence type="inferred from homology"/>
<evidence type="ECO:0000313" key="11">
    <source>
        <dbReference type="EMBL" id="SJL01564.1"/>
    </source>
</evidence>
<dbReference type="PROSITE" id="PS00059">
    <property type="entry name" value="ADH_ZINC"/>
    <property type="match status" value="1"/>
</dbReference>
<dbReference type="AlphaFoldDB" id="A0A284QYL6"/>
<feature type="compositionally biased region" description="Low complexity" evidence="8">
    <location>
        <begin position="1008"/>
        <end position="1017"/>
    </location>
</feature>
<dbReference type="GO" id="GO:0006351">
    <property type="term" value="P:DNA-templated transcription"/>
    <property type="evidence" value="ECO:0007669"/>
    <property type="project" value="InterPro"/>
</dbReference>
<name>A0A284QYL6_ARMOS</name>
<dbReference type="InterPro" id="IPR013154">
    <property type="entry name" value="ADH-like_N"/>
</dbReference>
<dbReference type="Pfam" id="PF00107">
    <property type="entry name" value="ADH_zinc_N"/>
    <property type="match status" value="1"/>
</dbReference>
<dbReference type="OMA" id="SWINAGQ"/>
<dbReference type="CDD" id="cd05285">
    <property type="entry name" value="sorbitol_DH"/>
    <property type="match status" value="1"/>
</dbReference>
<feature type="compositionally biased region" description="Polar residues" evidence="8">
    <location>
        <begin position="1063"/>
        <end position="1074"/>
    </location>
</feature>
<dbReference type="SUPFAM" id="SSF50129">
    <property type="entry name" value="GroES-like"/>
    <property type="match status" value="1"/>
</dbReference>
<gene>
    <name evidence="11" type="ORF">ARMOST_04886</name>
</gene>
<dbReference type="EMBL" id="FUEG01000003">
    <property type="protein sequence ID" value="SJL01564.1"/>
    <property type="molecule type" value="Genomic_DNA"/>
</dbReference>
<dbReference type="Pfam" id="PF08240">
    <property type="entry name" value="ADH_N"/>
    <property type="match status" value="1"/>
</dbReference>